<dbReference type="EMBL" id="DTKJ01000032">
    <property type="protein sequence ID" value="HGZ11479.1"/>
    <property type="molecule type" value="Genomic_DNA"/>
</dbReference>
<proteinExistence type="predicted"/>
<keyword evidence="1" id="KW-0175">Coiled coil</keyword>
<name>A0A7C5EM45_9BACT</name>
<dbReference type="AlphaFoldDB" id="A0A7C5EM45"/>
<protein>
    <submittedName>
        <fullName evidence="2">Uncharacterized protein</fullName>
    </submittedName>
</protein>
<organism evidence="2">
    <name type="scientific">Desulfobacca acetoxidans</name>
    <dbReference type="NCBI Taxonomy" id="60893"/>
    <lineage>
        <taxon>Bacteria</taxon>
        <taxon>Pseudomonadati</taxon>
        <taxon>Thermodesulfobacteriota</taxon>
        <taxon>Desulfobaccia</taxon>
        <taxon>Desulfobaccales</taxon>
        <taxon>Desulfobaccaceae</taxon>
        <taxon>Desulfobacca</taxon>
    </lineage>
</organism>
<comment type="caution">
    <text evidence="2">The sequence shown here is derived from an EMBL/GenBank/DDBJ whole genome shotgun (WGS) entry which is preliminary data.</text>
</comment>
<evidence type="ECO:0000256" key="1">
    <source>
        <dbReference type="SAM" id="Coils"/>
    </source>
</evidence>
<accession>A0A7C5EM45</accession>
<gene>
    <name evidence="2" type="ORF">ENW48_04610</name>
</gene>
<sequence length="87" mass="10224">MLQLIKELEQYERFKREEQPLEMLHLKLRTLCRDLTAALKTAPEDQVLKERLARLQQELAELESRAPWIVREYPVELALWGPGAGLL</sequence>
<feature type="coiled-coil region" evidence="1">
    <location>
        <begin position="45"/>
        <end position="72"/>
    </location>
</feature>
<reference evidence="2" key="1">
    <citation type="journal article" date="2020" name="mSystems">
        <title>Genome- and Community-Level Interaction Insights into Carbon Utilization and Element Cycling Functions of Hydrothermarchaeota in Hydrothermal Sediment.</title>
        <authorList>
            <person name="Zhou Z."/>
            <person name="Liu Y."/>
            <person name="Xu W."/>
            <person name="Pan J."/>
            <person name="Luo Z.H."/>
            <person name="Li M."/>
        </authorList>
    </citation>
    <scope>NUCLEOTIDE SEQUENCE [LARGE SCALE GENOMIC DNA]</scope>
    <source>
        <strain evidence="2">SpSt-853</strain>
    </source>
</reference>
<evidence type="ECO:0000313" key="2">
    <source>
        <dbReference type="EMBL" id="HGZ11479.1"/>
    </source>
</evidence>